<dbReference type="Pfam" id="PF07035">
    <property type="entry name" value="RMC1_C"/>
    <property type="match status" value="1"/>
</dbReference>
<dbReference type="GO" id="GO:0031902">
    <property type="term" value="C:late endosome membrane"/>
    <property type="evidence" value="ECO:0007669"/>
    <property type="project" value="TreeGrafter"/>
</dbReference>
<accession>A0A507CUS1</accession>
<reference evidence="4 5" key="1">
    <citation type="journal article" date="2019" name="Sci. Rep.">
        <title>Comparative genomics of chytrid fungi reveal insights into the obligate biotrophic and pathogenic lifestyle of Synchytrium endobioticum.</title>
        <authorList>
            <person name="van de Vossenberg B.T.L.H."/>
            <person name="Warris S."/>
            <person name="Nguyen H.D.T."/>
            <person name="van Gent-Pelzer M.P.E."/>
            <person name="Joly D.L."/>
            <person name="van de Geest H.C."/>
            <person name="Bonants P.J.M."/>
            <person name="Smith D.S."/>
            <person name="Levesque C.A."/>
            <person name="van der Lee T.A.J."/>
        </authorList>
    </citation>
    <scope>NUCLEOTIDE SEQUENCE [LARGE SCALE GENOMIC DNA]</scope>
    <source>
        <strain evidence="4 5">MB42</strain>
    </source>
</reference>
<evidence type="ECO:0000256" key="1">
    <source>
        <dbReference type="SAM" id="MobiDB-lite"/>
    </source>
</evidence>
<feature type="compositionally biased region" description="Polar residues" evidence="1">
    <location>
        <begin position="500"/>
        <end position="509"/>
    </location>
</feature>
<dbReference type="EMBL" id="QEAN01000216">
    <property type="protein sequence ID" value="TPX42924.1"/>
    <property type="molecule type" value="Genomic_DNA"/>
</dbReference>
<dbReference type="InterPro" id="IPR049040">
    <property type="entry name" value="RMC1_N"/>
</dbReference>
<keyword evidence="5" id="KW-1185">Reference proteome</keyword>
<dbReference type="Proteomes" id="UP000317494">
    <property type="component" value="Unassembled WGS sequence"/>
</dbReference>
<feature type="domain" description="Mic1" evidence="2">
    <location>
        <begin position="590"/>
        <end position="682"/>
    </location>
</feature>
<feature type="domain" description="Regulator of MON1-CCZ1 complex N-terminal" evidence="3">
    <location>
        <begin position="103"/>
        <end position="221"/>
    </location>
</feature>
<evidence type="ECO:0000259" key="3">
    <source>
        <dbReference type="Pfam" id="PF21029"/>
    </source>
</evidence>
<dbReference type="PANTHER" id="PTHR12897:SF4">
    <property type="entry name" value="REGULATOR OF MON1-CCZ1 COMPLEX"/>
    <property type="match status" value="1"/>
</dbReference>
<dbReference type="GO" id="GO:0010506">
    <property type="term" value="P:regulation of autophagy"/>
    <property type="evidence" value="ECO:0007669"/>
    <property type="project" value="InterPro"/>
</dbReference>
<comment type="caution">
    <text evidence="4">The sequence shown here is derived from an EMBL/GenBank/DDBJ whole genome shotgun (WGS) entry which is preliminary data.</text>
</comment>
<feature type="region of interest" description="Disordered" evidence="1">
    <location>
        <begin position="1"/>
        <end position="67"/>
    </location>
</feature>
<evidence type="ECO:0000313" key="4">
    <source>
        <dbReference type="EMBL" id="TPX42924.1"/>
    </source>
</evidence>
<dbReference type="AlphaFoldDB" id="A0A507CUS1"/>
<dbReference type="InterPro" id="IPR009755">
    <property type="entry name" value="RMC1_C"/>
</dbReference>
<dbReference type="SUPFAM" id="SSF82171">
    <property type="entry name" value="DPP6 N-terminal domain-like"/>
    <property type="match status" value="1"/>
</dbReference>
<dbReference type="GO" id="GO:0035658">
    <property type="term" value="C:Mon1-Ccz1 complex"/>
    <property type="evidence" value="ECO:0007669"/>
    <property type="project" value="InterPro"/>
</dbReference>
<gene>
    <name evidence="4" type="ORF">SeMB42_g04937</name>
</gene>
<dbReference type="InterPro" id="IPR040371">
    <property type="entry name" value="RMC1"/>
</dbReference>
<feature type="compositionally biased region" description="Low complexity" evidence="1">
    <location>
        <begin position="8"/>
        <end position="28"/>
    </location>
</feature>
<feature type="region of interest" description="Disordered" evidence="1">
    <location>
        <begin position="484"/>
        <end position="531"/>
    </location>
</feature>
<proteinExistence type="predicted"/>
<protein>
    <submittedName>
        <fullName evidence="4">Uncharacterized protein</fullName>
    </submittedName>
</protein>
<evidence type="ECO:0000313" key="5">
    <source>
        <dbReference type="Proteomes" id="UP000317494"/>
    </source>
</evidence>
<sequence length="736" mass="80692">MTGFLRMSTSTSSRLSSPSGSPSSPSLLDANHRLNHEHIDDDVEASARASASDRDTTPDIMASSPTPIMVASSTSSSIYTQNQPHLILQMVASFLPVIDQSQVFFDSAGGHIVTTRDGEVDVIGIGRGWDPKRIRIPVRGYTRSVKLSPDGTFLGVIPSAKSLQVVRVAPSPSTSPIVYEIVRDSRSSDAILGFEWTVHEEFVCITSIGLDFLQWNETKRTFIKRKSIHLNVNWYIYSPSYRILIVATGAPGLYMFYVRPNGLTTQLPFLIIPSAAAPALSWGIAASPPNPMTRKQLSIVMLYGKIYVVYHDLSKEPTLALYHVTKSSVRRERELKLRVPGNYIVNVVDNLLIVHNLAAKNSMIFDIQSSDDTPLAPSQPMDLDTTEAIDLYPDDAIPYQPSALLLPSRGTLYSIYPRLADIAGYLIQHDANPVTVVMMLLRRADKEAHDLVLMLLRTLIVKTQSVEHLRAVFDAVNHATVSAIKRRPRSSATSRERSHSLSSTGSAMTPTEARAESPMPSRTSLASRVPSRHLTKGYLHTRLPAPVERPSHNRVPIIPAHSIILRIPLPPIAHPSTIPVRAVDQAADPYHVIADSAALGRMLMENEDARALKQVGLDMLKRVGAGGDVVDALVGSGKVLEALRYASATNILSQIPPVPILESAYASGDRTLFLNAFRCFEEAGLIPQQSASSSLGRPRNVYGDGADASLVGALNRYVSMFYEVWGQHIEMERVIQ</sequence>
<feature type="compositionally biased region" description="Basic and acidic residues" evidence="1">
    <location>
        <begin position="30"/>
        <end position="39"/>
    </location>
</feature>
<dbReference type="VEuPathDB" id="FungiDB:SeMB42_g04937"/>
<evidence type="ECO:0000259" key="2">
    <source>
        <dbReference type="Pfam" id="PF07035"/>
    </source>
</evidence>
<organism evidence="4 5">
    <name type="scientific">Synchytrium endobioticum</name>
    <dbReference type="NCBI Taxonomy" id="286115"/>
    <lineage>
        <taxon>Eukaryota</taxon>
        <taxon>Fungi</taxon>
        <taxon>Fungi incertae sedis</taxon>
        <taxon>Chytridiomycota</taxon>
        <taxon>Chytridiomycota incertae sedis</taxon>
        <taxon>Chytridiomycetes</taxon>
        <taxon>Synchytriales</taxon>
        <taxon>Synchytriaceae</taxon>
        <taxon>Synchytrium</taxon>
    </lineage>
</organism>
<dbReference type="PANTHER" id="PTHR12897">
    <property type="entry name" value="COLON CANCER-ASSOCIATED PROTEIN MIC1"/>
    <property type="match status" value="1"/>
</dbReference>
<dbReference type="Pfam" id="PF21029">
    <property type="entry name" value="RMC1_N"/>
    <property type="match status" value="1"/>
</dbReference>
<name>A0A507CUS1_9FUNG</name>